<evidence type="ECO:0000256" key="1">
    <source>
        <dbReference type="ARBA" id="ARBA00011900"/>
    </source>
</evidence>
<keyword evidence="3" id="KW-0808">Transferase</keyword>
<dbReference type="InterPro" id="IPR002052">
    <property type="entry name" value="DNA_methylase_N6_adenine_CS"/>
</dbReference>
<evidence type="ECO:0000256" key="6">
    <source>
        <dbReference type="SAM" id="MobiDB-lite"/>
    </source>
</evidence>
<dbReference type="PROSITE" id="PS00092">
    <property type="entry name" value="N6_MTASE"/>
    <property type="match status" value="1"/>
</dbReference>
<name>A0A7Y0L982_9FIRM</name>
<dbReference type="Gene3D" id="3.40.50.150">
    <property type="entry name" value="Vaccinia Virus protein VP39"/>
    <property type="match status" value="1"/>
</dbReference>
<dbReference type="SUPFAM" id="SSF53335">
    <property type="entry name" value="S-adenosyl-L-methionine-dependent methyltransferases"/>
    <property type="match status" value="1"/>
</dbReference>
<gene>
    <name evidence="7" type="ORF">HIJ39_18185</name>
</gene>
<dbReference type="GO" id="GO:0032259">
    <property type="term" value="P:methylation"/>
    <property type="evidence" value="ECO:0007669"/>
    <property type="project" value="UniProtKB-KW"/>
</dbReference>
<dbReference type="GO" id="GO:0009307">
    <property type="term" value="P:DNA restriction-modification system"/>
    <property type="evidence" value="ECO:0007669"/>
    <property type="project" value="InterPro"/>
</dbReference>
<dbReference type="PANTHER" id="PTHR30481">
    <property type="entry name" value="DNA ADENINE METHYLASE"/>
    <property type="match status" value="1"/>
</dbReference>
<dbReference type="EC" id="2.1.1.72" evidence="1"/>
<dbReference type="AlphaFoldDB" id="A0A7Y0L982"/>
<evidence type="ECO:0000256" key="5">
    <source>
        <dbReference type="ARBA" id="ARBA00047942"/>
    </source>
</evidence>
<evidence type="ECO:0000313" key="7">
    <source>
        <dbReference type="EMBL" id="NMP24264.1"/>
    </source>
</evidence>
<comment type="caution">
    <text evidence="7">The sequence shown here is derived from an EMBL/GenBank/DDBJ whole genome shotgun (WGS) entry which is preliminary data.</text>
</comment>
<evidence type="ECO:0000256" key="4">
    <source>
        <dbReference type="ARBA" id="ARBA00022691"/>
    </source>
</evidence>
<dbReference type="PANTHER" id="PTHR30481:SF3">
    <property type="entry name" value="DNA ADENINE METHYLASE"/>
    <property type="match status" value="1"/>
</dbReference>
<evidence type="ECO:0000256" key="2">
    <source>
        <dbReference type="ARBA" id="ARBA00022603"/>
    </source>
</evidence>
<dbReference type="EMBL" id="JABBVZ010000095">
    <property type="protein sequence ID" value="NMP24264.1"/>
    <property type="molecule type" value="Genomic_DNA"/>
</dbReference>
<feature type="region of interest" description="Disordered" evidence="6">
    <location>
        <begin position="119"/>
        <end position="142"/>
    </location>
</feature>
<dbReference type="InterPro" id="IPR029063">
    <property type="entry name" value="SAM-dependent_MTases_sf"/>
</dbReference>
<organism evidence="7 8">
    <name type="scientific">Sulfobacillus harzensis</name>
    <dbReference type="NCBI Taxonomy" id="2729629"/>
    <lineage>
        <taxon>Bacteria</taxon>
        <taxon>Bacillati</taxon>
        <taxon>Bacillota</taxon>
        <taxon>Clostridia</taxon>
        <taxon>Eubacteriales</taxon>
        <taxon>Clostridiales Family XVII. Incertae Sedis</taxon>
        <taxon>Sulfobacillus</taxon>
    </lineage>
</organism>
<proteinExistence type="predicted"/>
<dbReference type="GO" id="GO:0006298">
    <property type="term" value="P:mismatch repair"/>
    <property type="evidence" value="ECO:0007669"/>
    <property type="project" value="TreeGrafter"/>
</dbReference>
<accession>A0A7Y0L982</accession>
<dbReference type="InterPro" id="IPR012327">
    <property type="entry name" value="MeTrfase_D12"/>
</dbReference>
<evidence type="ECO:0000256" key="3">
    <source>
        <dbReference type="ARBA" id="ARBA00022679"/>
    </source>
</evidence>
<keyword evidence="2" id="KW-0489">Methyltransferase</keyword>
<comment type="catalytic activity">
    <reaction evidence="5">
        <text>a 2'-deoxyadenosine in DNA + S-adenosyl-L-methionine = an N(6)-methyl-2'-deoxyadenosine in DNA + S-adenosyl-L-homocysteine + H(+)</text>
        <dbReference type="Rhea" id="RHEA:15197"/>
        <dbReference type="Rhea" id="RHEA-COMP:12418"/>
        <dbReference type="Rhea" id="RHEA-COMP:12419"/>
        <dbReference type="ChEBI" id="CHEBI:15378"/>
        <dbReference type="ChEBI" id="CHEBI:57856"/>
        <dbReference type="ChEBI" id="CHEBI:59789"/>
        <dbReference type="ChEBI" id="CHEBI:90615"/>
        <dbReference type="ChEBI" id="CHEBI:90616"/>
        <dbReference type="EC" id="2.1.1.72"/>
    </reaction>
</comment>
<dbReference type="Pfam" id="PF02086">
    <property type="entry name" value="MethyltransfD12"/>
    <property type="match status" value="1"/>
</dbReference>
<dbReference type="GO" id="GO:1904047">
    <property type="term" value="F:S-adenosyl-L-methionine binding"/>
    <property type="evidence" value="ECO:0007669"/>
    <property type="project" value="TreeGrafter"/>
</dbReference>
<keyword evidence="4" id="KW-0949">S-adenosyl-L-methionine</keyword>
<dbReference type="Proteomes" id="UP000533476">
    <property type="component" value="Unassembled WGS sequence"/>
</dbReference>
<keyword evidence="8" id="KW-1185">Reference proteome</keyword>
<dbReference type="GO" id="GO:0009007">
    <property type="term" value="F:site-specific DNA-methyltransferase (adenine-specific) activity"/>
    <property type="evidence" value="ECO:0007669"/>
    <property type="project" value="UniProtKB-EC"/>
</dbReference>
<dbReference type="GO" id="GO:0043565">
    <property type="term" value="F:sequence-specific DNA binding"/>
    <property type="evidence" value="ECO:0007669"/>
    <property type="project" value="TreeGrafter"/>
</dbReference>
<sequence>MAQARRGDTVFCDPPYVAWSDTANFTDYTVGGFGIADQEELASWAERLAADGITVVISNHATDWTRQLYKTAKQIIVDVPRFISRDGASRKAVQEIIAVTANELELRWCQVVRRENNIGSSETRSSNSKTGRQVQLMPASNI</sequence>
<reference evidence="7 8" key="1">
    <citation type="submission" date="2020-04" db="EMBL/GenBank/DDBJ databases">
        <authorList>
            <person name="Zhang R."/>
            <person name="Schippers A."/>
        </authorList>
    </citation>
    <scope>NUCLEOTIDE SEQUENCE [LARGE SCALE GENOMIC DNA]</scope>
    <source>
        <strain evidence="7 8">DSM 109850</strain>
    </source>
</reference>
<evidence type="ECO:0000313" key="8">
    <source>
        <dbReference type="Proteomes" id="UP000533476"/>
    </source>
</evidence>
<protein>
    <recommendedName>
        <fullName evidence="1">site-specific DNA-methyltransferase (adenine-specific)</fullName>
        <ecNumber evidence="1">2.1.1.72</ecNumber>
    </recommendedName>
</protein>